<protein>
    <recommendedName>
        <fullName evidence="3">beta-N-acetylhexosaminidase</fullName>
        <ecNumber evidence="3">3.2.1.52</ecNumber>
    </recommendedName>
</protein>
<comment type="similarity">
    <text evidence="2">Belongs to the glycosyl hydrolase 3 family.</text>
</comment>
<dbReference type="Pfam" id="PF00933">
    <property type="entry name" value="Glyco_hydro_3"/>
    <property type="match status" value="1"/>
</dbReference>
<dbReference type="InterPro" id="IPR050226">
    <property type="entry name" value="NagZ_Beta-hexosaminidase"/>
</dbReference>
<dbReference type="Gene3D" id="3.40.50.1700">
    <property type="entry name" value="Glycoside hydrolase family 3 C-terminal domain"/>
    <property type="match status" value="1"/>
</dbReference>
<comment type="caution">
    <text evidence="8">The sequence shown here is derived from an EMBL/GenBank/DDBJ whole genome shotgun (WGS) entry which is preliminary data.</text>
</comment>
<proteinExistence type="inferred from homology"/>
<keyword evidence="6" id="KW-0732">Signal</keyword>
<evidence type="ECO:0000256" key="3">
    <source>
        <dbReference type="ARBA" id="ARBA00012663"/>
    </source>
</evidence>
<feature type="signal peptide" evidence="6">
    <location>
        <begin position="1"/>
        <end position="24"/>
    </location>
</feature>
<reference evidence="8 9" key="1">
    <citation type="submission" date="2024-03" db="EMBL/GenBank/DDBJ databases">
        <title>Ignisphaera cupida sp. nov., a hyperthermophilic hydrolytic archaeon from a hot spring of Kamchatka, and proposal of Ignisphaeraceae fam. nov.</title>
        <authorList>
            <person name="Podosokorskaya O.A."/>
            <person name="Elcheninov A.G."/>
            <person name="Maltseva A.I."/>
            <person name="Zayulina K.S."/>
            <person name="Novikov A."/>
            <person name="Merkel A.Y."/>
        </authorList>
    </citation>
    <scope>NUCLEOTIDE SEQUENCE [LARGE SCALE GENOMIC DNA]</scope>
    <source>
        <strain evidence="8 9">38H-sp</strain>
    </source>
</reference>
<dbReference type="InterPro" id="IPR036962">
    <property type="entry name" value="Glyco_hydro_3_N_sf"/>
</dbReference>
<evidence type="ECO:0000259" key="7">
    <source>
        <dbReference type="Pfam" id="PF00933"/>
    </source>
</evidence>
<dbReference type="SUPFAM" id="SSF51445">
    <property type="entry name" value="(Trans)glycosidases"/>
    <property type="match status" value="1"/>
</dbReference>
<dbReference type="GO" id="GO:0016798">
    <property type="term" value="F:hydrolase activity, acting on glycosyl bonds"/>
    <property type="evidence" value="ECO:0007669"/>
    <property type="project" value="UniProtKB-KW"/>
</dbReference>
<keyword evidence="9" id="KW-1185">Reference proteome</keyword>
<dbReference type="Proteomes" id="UP001466331">
    <property type="component" value="Unassembled WGS sequence"/>
</dbReference>
<dbReference type="InterPro" id="IPR036881">
    <property type="entry name" value="Glyco_hydro_3_C_sf"/>
</dbReference>
<evidence type="ECO:0000256" key="5">
    <source>
        <dbReference type="ARBA" id="ARBA00023295"/>
    </source>
</evidence>
<evidence type="ECO:0000313" key="9">
    <source>
        <dbReference type="Proteomes" id="UP001466331"/>
    </source>
</evidence>
<sequence>MCRGQKCPLLFFIFFLFLSFFTSAEEISDFWDIAPAETIADVLLAKMNTEEKISQLFLVGYDDSTADPAIISWIKRYGLGGVKIFGRNAEEIEPLIKAIEQYQKTALTRRFGIPLFIATDQEGGWVRHIKGDTVMTPGNMAIGATELPYEAYITGLYINRELAVLGINMNFAPTVDVYINPEAHVIGPRAFSSDAALTAKLSLAFMHGSLEAGVIPVAKHFPGHGNAKGDSHNELPTIEDDIDTLWERDWLPYRLMIPDGLPAIMVGHLNFPKITENSTPTTLSPIIIKLLREKLGFSGLVLTDDLYMNGARAVGEDMPQIVVDAIKAGNNMLLLSDAPAPGDKIWNAVIKEYNKNPDFKKQVDYSVKKILLTKLAFIKKKNKTELLPNREEAARILPDKEAEEAFTQQALRSVTIIKNADIPYTSDNKEKILITGQYTRYINAGKKFFPSAETFYFSYLPFYFASSKVKTWLKNNSKYYDKIIFCLMNPNSLEVLKELEEYREKIIVISTLTPVYLEQVPWVKTAIAVYGTTDANFEAGFLTLTGKIEAEGKLPVRLYNKEK</sequence>
<evidence type="ECO:0000313" key="8">
    <source>
        <dbReference type="EMBL" id="MEM5948571.1"/>
    </source>
</evidence>
<dbReference type="EMBL" id="JBCHKQ010000004">
    <property type="protein sequence ID" value="MEM5948571.1"/>
    <property type="molecule type" value="Genomic_DNA"/>
</dbReference>
<evidence type="ECO:0000256" key="6">
    <source>
        <dbReference type="SAM" id="SignalP"/>
    </source>
</evidence>
<dbReference type="PANTHER" id="PTHR30480:SF13">
    <property type="entry name" value="BETA-HEXOSAMINIDASE"/>
    <property type="match status" value="1"/>
</dbReference>
<keyword evidence="4 8" id="KW-0378">Hydrolase</keyword>
<feature type="chain" id="PRO_5046553114" description="beta-N-acetylhexosaminidase" evidence="6">
    <location>
        <begin position="25"/>
        <end position="563"/>
    </location>
</feature>
<evidence type="ECO:0000256" key="2">
    <source>
        <dbReference type="ARBA" id="ARBA00005336"/>
    </source>
</evidence>
<dbReference type="InterPro" id="IPR017853">
    <property type="entry name" value="GH"/>
</dbReference>
<accession>A0ABU9UDQ2</accession>
<dbReference type="Gene3D" id="3.20.20.300">
    <property type="entry name" value="Glycoside hydrolase, family 3, N-terminal domain"/>
    <property type="match status" value="1"/>
</dbReference>
<name>A0ABU9UDQ2_9SPIR</name>
<feature type="domain" description="Glycoside hydrolase family 3 N-terminal" evidence="7">
    <location>
        <begin position="49"/>
        <end position="370"/>
    </location>
</feature>
<dbReference type="InterPro" id="IPR001764">
    <property type="entry name" value="Glyco_hydro_3_N"/>
</dbReference>
<dbReference type="PANTHER" id="PTHR30480">
    <property type="entry name" value="BETA-HEXOSAMINIDASE-RELATED"/>
    <property type="match status" value="1"/>
</dbReference>
<evidence type="ECO:0000256" key="4">
    <source>
        <dbReference type="ARBA" id="ARBA00022801"/>
    </source>
</evidence>
<evidence type="ECO:0000256" key="1">
    <source>
        <dbReference type="ARBA" id="ARBA00001231"/>
    </source>
</evidence>
<comment type="catalytic activity">
    <reaction evidence="1">
        <text>Hydrolysis of terminal non-reducing N-acetyl-D-hexosamine residues in N-acetyl-beta-D-hexosaminides.</text>
        <dbReference type="EC" id="3.2.1.52"/>
    </reaction>
</comment>
<dbReference type="EC" id="3.2.1.52" evidence="3"/>
<gene>
    <name evidence="8" type="ORF">WKV44_08435</name>
</gene>
<keyword evidence="5 8" id="KW-0326">Glycosidase</keyword>
<organism evidence="8 9">
    <name type="scientific">Rarispira pelagica</name>
    <dbReference type="NCBI Taxonomy" id="3141764"/>
    <lineage>
        <taxon>Bacteria</taxon>
        <taxon>Pseudomonadati</taxon>
        <taxon>Spirochaetota</taxon>
        <taxon>Spirochaetia</taxon>
        <taxon>Winmispirales</taxon>
        <taxon>Winmispiraceae</taxon>
        <taxon>Rarispira</taxon>
    </lineage>
</organism>
<dbReference type="RefSeq" id="WP_420070022.1">
    <property type="nucleotide sequence ID" value="NZ_JBCHKQ010000004.1"/>
</dbReference>